<keyword evidence="5 8" id="KW-0812">Transmembrane</keyword>
<name>A0A7C9JED7_9BACT</name>
<evidence type="ECO:0000313" key="11">
    <source>
        <dbReference type="EMBL" id="NBI34434.1"/>
    </source>
</evidence>
<keyword evidence="9" id="KW-0732">Signal</keyword>
<feature type="transmembrane region" description="Helical" evidence="8">
    <location>
        <begin position="121"/>
        <end position="138"/>
    </location>
</feature>
<keyword evidence="3" id="KW-0813">Transport</keyword>
<dbReference type="AlphaFoldDB" id="A0A7C9JED7"/>
<feature type="transmembrane region" description="Helical" evidence="8">
    <location>
        <begin position="324"/>
        <end position="347"/>
    </location>
</feature>
<evidence type="ECO:0000256" key="8">
    <source>
        <dbReference type="SAM" id="Phobius"/>
    </source>
</evidence>
<feature type="transmembrane region" description="Helical" evidence="8">
    <location>
        <begin position="296"/>
        <end position="318"/>
    </location>
</feature>
<dbReference type="InterPro" id="IPR051475">
    <property type="entry name" value="Diverse_Ion_Transporter"/>
</dbReference>
<dbReference type="GO" id="GO:0005886">
    <property type="term" value="C:plasma membrane"/>
    <property type="evidence" value="ECO:0007669"/>
    <property type="project" value="UniProtKB-SubCell"/>
</dbReference>
<dbReference type="GO" id="GO:0015105">
    <property type="term" value="F:arsenite transmembrane transporter activity"/>
    <property type="evidence" value="ECO:0007669"/>
    <property type="project" value="InterPro"/>
</dbReference>
<evidence type="ECO:0000256" key="7">
    <source>
        <dbReference type="ARBA" id="ARBA00023136"/>
    </source>
</evidence>
<dbReference type="InterPro" id="IPR004680">
    <property type="entry name" value="Cit_transptr-like_dom"/>
</dbReference>
<organism evidence="11">
    <name type="scientific">Muribaculaceae bacterium Z82</name>
    <dbReference type="NCBI Taxonomy" id="2304548"/>
    <lineage>
        <taxon>Bacteria</taxon>
        <taxon>Pseudomonadati</taxon>
        <taxon>Bacteroidota</taxon>
        <taxon>Bacteroidia</taxon>
        <taxon>Bacteroidales</taxon>
        <taxon>Muribaculaceae</taxon>
    </lineage>
</organism>
<feature type="transmembrane region" description="Helical" evidence="8">
    <location>
        <begin position="74"/>
        <end position="91"/>
    </location>
</feature>
<feature type="transmembrane region" description="Helical" evidence="8">
    <location>
        <begin position="32"/>
        <end position="53"/>
    </location>
</feature>
<protein>
    <submittedName>
        <fullName evidence="11">Citrate transporter</fullName>
    </submittedName>
</protein>
<evidence type="ECO:0000256" key="3">
    <source>
        <dbReference type="ARBA" id="ARBA00022448"/>
    </source>
</evidence>
<evidence type="ECO:0000259" key="10">
    <source>
        <dbReference type="Pfam" id="PF03600"/>
    </source>
</evidence>
<keyword evidence="4" id="KW-1003">Cell membrane</keyword>
<feature type="domain" description="Citrate transporter-like" evidence="10">
    <location>
        <begin position="10"/>
        <end position="316"/>
    </location>
</feature>
<dbReference type="PRINTS" id="PR00758">
    <property type="entry name" value="ARSENICPUMP"/>
</dbReference>
<gene>
    <name evidence="11" type="ORF">D1639_05190</name>
</gene>
<keyword evidence="7 8" id="KW-0472">Membrane</keyword>
<dbReference type="PANTHER" id="PTHR43568:SF1">
    <property type="entry name" value="P PROTEIN"/>
    <property type="match status" value="1"/>
</dbReference>
<evidence type="ECO:0000256" key="1">
    <source>
        <dbReference type="ARBA" id="ARBA00004651"/>
    </source>
</evidence>
<dbReference type="EMBL" id="QWKH01000027">
    <property type="protein sequence ID" value="NBI34434.1"/>
    <property type="molecule type" value="Genomic_DNA"/>
</dbReference>
<comment type="subcellular location">
    <subcellularLocation>
        <location evidence="1">Cell membrane</location>
        <topology evidence="1">Multi-pass membrane protein</topology>
    </subcellularLocation>
</comment>
<feature type="transmembrane region" description="Helical" evidence="8">
    <location>
        <begin position="370"/>
        <end position="388"/>
    </location>
</feature>
<feature type="transmembrane region" description="Helical" evidence="8">
    <location>
        <begin position="158"/>
        <end position="180"/>
    </location>
</feature>
<dbReference type="Pfam" id="PF03600">
    <property type="entry name" value="CitMHS"/>
    <property type="match status" value="1"/>
</dbReference>
<comment type="similarity">
    <text evidence="2">Belongs to the CitM (TC 2.A.11) transporter family.</text>
</comment>
<proteinExistence type="inferred from homology"/>
<evidence type="ECO:0000256" key="6">
    <source>
        <dbReference type="ARBA" id="ARBA00022989"/>
    </source>
</evidence>
<feature type="transmembrane region" description="Helical" evidence="8">
    <location>
        <begin position="223"/>
        <end position="251"/>
    </location>
</feature>
<feature type="signal peptide" evidence="9">
    <location>
        <begin position="1"/>
        <end position="22"/>
    </location>
</feature>
<comment type="caution">
    <text evidence="11">The sequence shown here is derived from an EMBL/GenBank/DDBJ whole genome shotgun (WGS) entry which is preliminary data.</text>
</comment>
<dbReference type="InterPro" id="IPR000802">
    <property type="entry name" value="Arsenical_pump_ArsB"/>
</dbReference>
<reference evidence="11" key="1">
    <citation type="submission" date="2018-08" db="EMBL/GenBank/DDBJ databases">
        <title>Murine metabolic-syndrome-specific gut microbial biobank.</title>
        <authorList>
            <person name="Liu C."/>
        </authorList>
    </citation>
    <scope>NUCLEOTIDE SEQUENCE [LARGE SCALE GENOMIC DNA]</scope>
    <source>
        <strain evidence="11">Z82</strain>
    </source>
</reference>
<keyword evidence="6 8" id="KW-1133">Transmembrane helix</keyword>
<dbReference type="PANTHER" id="PTHR43568">
    <property type="entry name" value="P PROTEIN"/>
    <property type="match status" value="1"/>
</dbReference>
<evidence type="ECO:0000256" key="4">
    <source>
        <dbReference type="ARBA" id="ARBA00022475"/>
    </source>
</evidence>
<feature type="chain" id="PRO_5028850604" evidence="9">
    <location>
        <begin position="23"/>
        <end position="391"/>
    </location>
</feature>
<accession>A0A7C9JED7</accession>
<evidence type="ECO:0000256" key="9">
    <source>
        <dbReference type="SAM" id="SignalP"/>
    </source>
</evidence>
<feature type="transmembrane region" description="Helical" evidence="8">
    <location>
        <begin position="263"/>
        <end position="284"/>
    </location>
</feature>
<evidence type="ECO:0000256" key="5">
    <source>
        <dbReference type="ARBA" id="ARBA00022692"/>
    </source>
</evidence>
<evidence type="ECO:0000256" key="2">
    <source>
        <dbReference type="ARBA" id="ARBA00009843"/>
    </source>
</evidence>
<sequence>MTSFLTSHVVLVAAALAALASAAFVPPDSTYLSYADWHTIACLFSMLAIIGALRRMGVFETVARLAVQQFSGNRLLTAGVLVVVTALLSMVATNDVALLMMLPLAAAVLLRSQWGQLVPAVFVLQGLAANLCGMIVPFGNPQNLYLYSYYGLYLGEFLSAMALPFAISCLFIAMATGLLCRREKAGAANSDRNDAAHAESSPRTLSIAPVAFSSVRLGIYSALFLLVTAGVFRLVPTALMTAVVLAFLLAMDRTALRQVDYPLLLTFLCFFVFAGNMARIPAVVQGIEGLMVQSGLMASALLSQVISNVPAAVLLSHFTDGWQALLVGVNIGGAGTPVGSLASLIVLQQFLTLRRSLGVKRRQELSVSRFWKLFLGLNLIALALLLTVCSL</sequence>